<evidence type="ECO:0000259" key="17">
    <source>
        <dbReference type="Pfam" id="PF20259"/>
    </source>
</evidence>
<dbReference type="GO" id="GO:0002143">
    <property type="term" value="P:tRNA wobble position uridine thiolation"/>
    <property type="evidence" value="ECO:0007669"/>
    <property type="project" value="TreeGrafter"/>
</dbReference>
<dbReference type="Gene3D" id="2.30.30.280">
    <property type="entry name" value="Adenine nucleotide alpha hydrolases-like domains"/>
    <property type="match status" value="1"/>
</dbReference>
<feature type="domain" description="tRNA-specific 2-thiouridylase MnmA-like C-terminal" evidence="16">
    <location>
        <begin position="285"/>
        <end position="362"/>
    </location>
</feature>
<evidence type="ECO:0000256" key="5">
    <source>
        <dbReference type="ARBA" id="ARBA00022490"/>
    </source>
</evidence>
<name>A0A5D0CRR8_9BACL</name>
<feature type="active site" description="Nucleophile" evidence="15">
    <location>
        <position position="104"/>
    </location>
</feature>
<evidence type="ECO:0000256" key="6">
    <source>
        <dbReference type="ARBA" id="ARBA00022555"/>
    </source>
</evidence>
<dbReference type="InterPro" id="IPR014729">
    <property type="entry name" value="Rossmann-like_a/b/a_fold"/>
</dbReference>
<dbReference type="PANTHER" id="PTHR11933:SF5">
    <property type="entry name" value="MITOCHONDRIAL TRNA-SPECIFIC 2-THIOURIDYLASE 1"/>
    <property type="match status" value="1"/>
</dbReference>
<keyword evidence="6 15" id="KW-0820">tRNA-binding</keyword>
<feature type="region of interest" description="Interaction with target base in tRNA" evidence="15">
    <location>
        <begin position="99"/>
        <end position="101"/>
    </location>
</feature>
<keyword evidence="10 15" id="KW-0067">ATP-binding</keyword>
<feature type="binding site" evidence="15">
    <location>
        <begin position="13"/>
        <end position="20"/>
    </location>
    <ligand>
        <name>ATP</name>
        <dbReference type="ChEBI" id="CHEBI:30616"/>
    </ligand>
</feature>
<evidence type="ECO:0000256" key="13">
    <source>
        <dbReference type="ARBA" id="ARBA00051542"/>
    </source>
</evidence>
<keyword evidence="19" id="KW-1185">Reference proteome</keyword>
<evidence type="ECO:0000256" key="2">
    <source>
        <dbReference type="ARBA" id="ARBA00006191"/>
    </source>
</evidence>
<gene>
    <name evidence="15 18" type="primary">mnmA</name>
    <name evidence="18" type="ORF">FRY98_08135</name>
</gene>
<evidence type="ECO:0000256" key="14">
    <source>
        <dbReference type="ARBA" id="ARBA00056575"/>
    </source>
</evidence>
<evidence type="ECO:0000256" key="11">
    <source>
        <dbReference type="ARBA" id="ARBA00022884"/>
    </source>
</evidence>
<dbReference type="FunFam" id="3.40.50.620:FF:000004">
    <property type="entry name" value="tRNA-specific 2-thiouridylase MnmA"/>
    <property type="match status" value="1"/>
</dbReference>
<dbReference type="FunFam" id="2.30.30.280:FF:000001">
    <property type="entry name" value="tRNA-specific 2-thiouridylase MnmA"/>
    <property type="match status" value="1"/>
</dbReference>
<organism evidence="18 19">
    <name type="scientific">Paenibacillus faecis</name>
    <dbReference type="NCBI Taxonomy" id="862114"/>
    <lineage>
        <taxon>Bacteria</taxon>
        <taxon>Bacillati</taxon>
        <taxon>Bacillota</taxon>
        <taxon>Bacilli</taxon>
        <taxon>Bacillales</taxon>
        <taxon>Paenibacillaceae</taxon>
        <taxon>Paenibacillus</taxon>
    </lineage>
</organism>
<dbReference type="Pfam" id="PF20258">
    <property type="entry name" value="tRNA_Me_trans_C"/>
    <property type="match status" value="1"/>
</dbReference>
<evidence type="ECO:0000256" key="3">
    <source>
        <dbReference type="ARBA" id="ARBA00011949"/>
    </source>
</evidence>
<dbReference type="RefSeq" id="WP_148451281.1">
    <property type="nucleotide sequence ID" value="NZ_VSDO01000002.1"/>
</dbReference>
<keyword evidence="5 15" id="KW-0963">Cytoplasm</keyword>
<dbReference type="Gene3D" id="3.40.50.620">
    <property type="entry name" value="HUPs"/>
    <property type="match status" value="1"/>
</dbReference>
<dbReference type="Gene3D" id="2.40.30.10">
    <property type="entry name" value="Translation factors"/>
    <property type="match status" value="1"/>
</dbReference>
<evidence type="ECO:0000256" key="1">
    <source>
        <dbReference type="ARBA" id="ARBA00004496"/>
    </source>
</evidence>
<dbReference type="InterPro" id="IPR004506">
    <property type="entry name" value="MnmA-like"/>
</dbReference>
<evidence type="ECO:0000256" key="7">
    <source>
        <dbReference type="ARBA" id="ARBA00022679"/>
    </source>
</evidence>
<evidence type="ECO:0000259" key="16">
    <source>
        <dbReference type="Pfam" id="PF20258"/>
    </source>
</evidence>
<dbReference type="SUPFAM" id="SSF52402">
    <property type="entry name" value="Adenine nucleotide alpha hydrolases-like"/>
    <property type="match status" value="1"/>
</dbReference>
<dbReference type="NCBIfam" id="TIGR00420">
    <property type="entry name" value="trmU"/>
    <property type="match status" value="1"/>
</dbReference>
<dbReference type="InterPro" id="IPR046885">
    <property type="entry name" value="MnmA-like_C"/>
</dbReference>
<dbReference type="FunFam" id="2.40.30.10:FF:000023">
    <property type="entry name" value="tRNA-specific 2-thiouridylase MnmA"/>
    <property type="match status" value="1"/>
</dbReference>
<proteinExistence type="inferred from homology"/>
<dbReference type="HAMAP" id="MF_00144">
    <property type="entry name" value="tRNA_thiouridyl_MnmA"/>
    <property type="match status" value="1"/>
</dbReference>
<keyword evidence="7 15" id="KW-0808">Transferase</keyword>
<dbReference type="NCBIfam" id="NF001138">
    <property type="entry name" value="PRK00143.1"/>
    <property type="match status" value="1"/>
</dbReference>
<comment type="catalytic activity">
    <reaction evidence="13 15">
        <text>S-sulfanyl-L-cysteinyl-[protein] + uridine(34) in tRNA + AH2 + ATP = 2-thiouridine(34) in tRNA + L-cysteinyl-[protein] + A + AMP + diphosphate + H(+)</text>
        <dbReference type="Rhea" id="RHEA:47032"/>
        <dbReference type="Rhea" id="RHEA-COMP:10131"/>
        <dbReference type="Rhea" id="RHEA-COMP:11726"/>
        <dbReference type="Rhea" id="RHEA-COMP:11727"/>
        <dbReference type="Rhea" id="RHEA-COMP:11728"/>
        <dbReference type="ChEBI" id="CHEBI:13193"/>
        <dbReference type="ChEBI" id="CHEBI:15378"/>
        <dbReference type="ChEBI" id="CHEBI:17499"/>
        <dbReference type="ChEBI" id="CHEBI:29950"/>
        <dbReference type="ChEBI" id="CHEBI:30616"/>
        <dbReference type="ChEBI" id="CHEBI:33019"/>
        <dbReference type="ChEBI" id="CHEBI:61963"/>
        <dbReference type="ChEBI" id="CHEBI:65315"/>
        <dbReference type="ChEBI" id="CHEBI:87170"/>
        <dbReference type="ChEBI" id="CHEBI:456215"/>
        <dbReference type="EC" id="2.8.1.13"/>
    </reaction>
</comment>
<keyword evidence="11 15" id="KW-0694">RNA-binding</keyword>
<dbReference type="PANTHER" id="PTHR11933">
    <property type="entry name" value="TRNA 5-METHYLAMINOMETHYL-2-THIOURIDYLATE -METHYLTRANSFERASE"/>
    <property type="match status" value="1"/>
</dbReference>
<comment type="similarity">
    <text evidence="2 15">Belongs to the MnmA/TRMU family.</text>
</comment>
<protein>
    <recommendedName>
        <fullName evidence="4 15">tRNA-specific 2-thiouridylase MnmA</fullName>
        <ecNumber evidence="3 15">2.8.1.13</ecNumber>
    </recommendedName>
</protein>
<dbReference type="OrthoDB" id="9800696at2"/>
<evidence type="ECO:0000256" key="8">
    <source>
        <dbReference type="ARBA" id="ARBA00022694"/>
    </source>
</evidence>
<feature type="binding site" evidence="15">
    <location>
        <position position="39"/>
    </location>
    <ligand>
        <name>ATP</name>
        <dbReference type="ChEBI" id="CHEBI:30616"/>
    </ligand>
</feature>
<sequence>MSKPNHETRVVVGMSGGVDSSVTALLLKQQGYDVIGIFMKNWDDTDEFGYCTAEADAEDVRRVCEQIDIPYYTVNFEKEYYDKVFAYFLDEYKRGRTPNPDVMCNREIKFGEFLNKALDLGADYVATGHYARVVEEAGVYKLLRGVDNNKDQTYFLNALNQEQLSKAMFPIGHLPKPEVRRLAEEAGLYTAKKKDSTGVCFIGERNFREFLSHYLPAKSGDMVDIVSGEIKGRHDGLMYYTLGQRQGLGIGGSGTGEPWFVAEKDLERNILYVVQGDQHPSLYSTGLTASGVNWIAGQDQLPQGPFKCTAKFRYRQPDQWVTVTAREDGTLFVQFDEPQKAITPGQAVVFYDGEVCLGGGIIEAPEKLPVPELGRHR</sequence>
<dbReference type="Proteomes" id="UP000325218">
    <property type="component" value="Unassembled WGS sequence"/>
</dbReference>
<dbReference type="GO" id="GO:0005524">
    <property type="term" value="F:ATP binding"/>
    <property type="evidence" value="ECO:0007669"/>
    <property type="project" value="UniProtKB-KW"/>
</dbReference>
<dbReference type="Pfam" id="PF20259">
    <property type="entry name" value="tRNA_Me_trans_M"/>
    <property type="match status" value="1"/>
</dbReference>
<evidence type="ECO:0000313" key="18">
    <source>
        <dbReference type="EMBL" id="TYA12679.1"/>
    </source>
</evidence>
<comment type="function">
    <text evidence="14 15">Catalyzes the 2-thiolation of uridine at the wobble position (U34) of tRNA, leading to the formation of s(2)U34.</text>
</comment>
<evidence type="ECO:0000256" key="9">
    <source>
        <dbReference type="ARBA" id="ARBA00022741"/>
    </source>
</evidence>
<evidence type="ECO:0000256" key="15">
    <source>
        <dbReference type="HAMAP-Rule" id="MF_00144"/>
    </source>
</evidence>
<comment type="caution">
    <text evidence="15">Lacks conserved residue(s) required for the propagation of feature annotation.</text>
</comment>
<dbReference type="AlphaFoldDB" id="A0A5D0CRR8"/>
<feature type="region of interest" description="Interaction with tRNA" evidence="15">
    <location>
        <begin position="313"/>
        <end position="314"/>
    </location>
</feature>
<keyword evidence="12" id="KW-1015">Disulfide bond</keyword>
<dbReference type="InterPro" id="IPR023382">
    <property type="entry name" value="MnmA-like_central_sf"/>
</dbReference>
<keyword evidence="9 15" id="KW-0547">Nucleotide-binding</keyword>
<dbReference type="Pfam" id="PF03054">
    <property type="entry name" value="tRNA_Me_trans"/>
    <property type="match status" value="1"/>
</dbReference>
<dbReference type="GO" id="GO:0103016">
    <property type="term" value="F:tRNA-uridine 2-sulfurtransferase activity"/>
    <property type="evidence" value="ECO:0007669"/>
    <property type="project" value="UniProtKB-EC"/>
</dbReference>
<evidence type="ECO:0000313" key="19">
    <source>
        <dbReference type="Proteomes" id="UP000325218"/>
    </source>
</evidence>
<reference evidence="18 19" key="1">
    <citation type="submission" date="2019-08" db="EMBL/GenBank/DDBJ databases">
        <title>Genome sequencing of Paenibacillus faecis DSM 23593(T).</title>
        <authorList>
            <person name="Kook J.-K."/>
            <person name="Park S.-N."/>
            <person name="Lim Y.K."/>
        </authorList>
    </citation>
    <scope>NUCLEOTIDE SEQUENCE [LARGE SCALE GENOMIC DNA]</scope>
    <source>
        <strain evidence="18 19">DSM 23593</strain>
    </source>
</reference>
<dbReference type="CDD" id="cd01998">
    <property type="entry name" value="MnmA_TRMU-like"/>
    <property type="match status" value="1"/>
</dbReference>
<evidence type="ECO:0000256" key="10">
    <source>
        <dbReference type="ARBA" id="ARBA00022840"/>
    </source>
</evidence>
<dbReference type="EMBL" id="VSDO01000002">
    <property type="protein sequence ID" value="TYA12679.1"/>
    <property type="molecule type" value="Genomic_DNA"/>
</dbReference>
<dbReference type="GO" id="GO:0000049">
    <property type="term" value="F:tRNA binding"/>
    <property type="evidence" value="ECO:0007669"/>
    <property type="project" value="UniProtKB-KW"/>
</dbReference>
<accession>A0A5D0CRR8</accession>
<feature type="active site" description="Cysteine persulfide intermediate" evidence="15">
    <location>
        <position position="200"/>
    </location>
</feature>
<dbReference type="GO" id="GO:0005737">
    <property type="term" value="C:cytoplasm"/>
    <property type="evidence" value="ECO:0007669"/>
    <property type="project" value="UniProtKB-SubCell"/>
</dbReference>
<feature type="binding site" evidence="15">
    <location>
        <position position="128"/>
    </location>
    <ligand>
        <name>ATP</name>
        <dbReference type="ChEBI" id="CHEBI:30616"/>
    </ligand>
</feature>
<feature type="domain" description="tRNA-specific 2-thiouridylase MnmA-like central" evidence="17">
    <location>
        <begin position="209"/>
        <end position="275"/>
    </location>
</feature>
<feature type="region of interest" description="Interaction with tRNA" evidence="15">
    <location>
        <begin position="150"/>
        <end position="152"/>
    </location>
</feature>
<comment type="caution">
    <text evidence="18">The sequence shown here is derived from an EMBL/GenBank/DDBJ whole genome shotgun (WGS) entry which is preliminary data.</text>
</comment>
<dbReference type="EC" id="2.8.1.13" evidence="3 15"/>
<feature type="site" description="Interaction with tRNA" evidence="15">
    <location>
        <position position="129"/>
    </location>
</feature>
<evidence type="ECO:0000256" key="4">
    <source>
        <dbReference type="ARBA" id="ARBA00013805"/>
    </source>
</evidence>
<feature type="site" description="Interaction with tRNA" evidence="15">
    <location>
        <position position="346"/>
    </location>
</feature>
<evidence type="ECO:0000256" key="12">
    <source>
        <dbReference type="ARBA" id="ARBA00023157"/>
    </source>
</evidence>
<comment type="subcellular location">
    <subcellularLocation>
        <location evidence="1 15">Cytoplasm</location>
    </subcellularLocation>
</comment>
<keyword evidence="8 15" id="KW-0819">tRNA processing</keyword>
<dbReference type="InterPro" id="IPR046884">
    <property type="entry name" value="MnmA-like_central"/>
</dbReference>